<keyword evidence="21" id="KW-0007">Acetylation</keyword>
<dbReference type="Gene3D" id="1.20.120.330">
    <property type="entry name" value="Nucleotidyltransferases domain 2"/>
    <property type="match status" value="1"/>
</dbReference>
<dbReference type="GO" id="GO:0006281">
    <property type="term" value="P:DNA repair"/>
    <property type="evidence" value="ECO:0007669"/>
    <property type="project" value="UniProtKB-KW"/>
</dbReference>
<feature type="compositionally biased region" description="Basic and acidic residues" evidence="37">
    <location>
        <begin position="621"/>
        <end position="642"/>
    </location>
</feature>
<evidence type="ECO:0000256" key="1">
    <source>
        <dbReference type="ARBA" id="ARBA00001946"/>
    </source>
</evidence>
<comment type="similarity">
    <text evidence="36">Belongs to the protein kinase superfamily. Tyr protein kinase family.</text>
</comment>
<keyword evidence="15" id="KW-0227">DNA damage</keyword>
<dbReference type="Pfam" id="PF07714">
    <property type="entry name" value="PK_Tyr_Ser-Thr"/>
    <property type="match status" value="1"/>
</dbReference>
<evidence type="ECO:0000256" key="24">
    <source>
        <dbReference type="ARBA" id="ARBA00023125"/>
    </source>
</evidence>
<evidence type="ECO:0000256" key="31">
    <source>
        <dbReference type="ARBA" id="ARBA00023288"/>
    </source>
</evidence>
<dbReference type="PROSITE" id="PS50001">
    <property type="entry name" value="SH2"/>
    <property type="match status" value="1"/>
</dbReference>
<evidence type="ECO:0000256" key="8">
    <source>
        <dbReference type="ARBA" id="ARBA00022553"/>
    </source>
</evidence>
<dbReference type="Gene3D" id="1.10.510.10">
    <property type="entry name" value="Transferase(Phosphotransferase) domain 1"/>
    <property type="match status" value="1"/>
</dbReference>
<dbReference type="PANTHER" id="PTHR24418">
    <property type="entry name" value="TYROSINE-PROTEIN KINASE"/>
    <property type="match status" value="1"/>
</dbReference>
<evidence type="ECO:0000259" key="38">
    <source>
        <dbReference type="PROSITE" id="PS50001"/>
    </source>
</evidence>
<dbReference type="CDD" id="cd11850">
    <property type="entry name" value="SH3_Abl"/>
    <property type="match status" value="1"/>
</dbReference>
<dbReference type="Gene3D" id="2.30.30.40">
    <property type="entry name" value="SH3 Domains"/>
    <property type="match status" value="1"/>
</dbReference>
<evidence type="ECO:0000256" key="34">
    <source>
        <dbReference type="PROSITE-ProRule" id="PRU00192"/>
    </source>
</evidence>
<dbReference type="GO" id="GO:0051726">
    <property type="term" value="P:regulation of cell cycle"/>
    <property type="evidence" value="ECO:0007669"/>
    <property type="project" value="UniProtKB-ARBA"/>
</dbReference>
<dbReference type="SMART" id="SM00326">
    <property type="entry name" value="SH3"/>
    <property type="match status" value="1"/>
</dbReference>
<evidence type="ECO:0000256" key="12">
    <source>
        <dbReference type="ARBA" id="ARBA00022707"/>
    </source>
</evidence>
<keyword evidence="16 36" id="KW-0418">Kinase</keyword>
<dbReference type="GO" id="GO:0045785">
    <property type="term" value="P:positive regulation of cell adhesion"/>
    <property type="evidence" value="ECO:0007669"/>
    <property type="project" value="UniProtKB-ARBA"/>
</dbReference>
<dbReference type="SUPFAM" id="SSF55550">
    <property type="entry name" value="SH2 domain"/>
    <property type="match status" value="1"/>
</dbReference>
<reference evidence="41" key="2">
    <citation type="submission" date="2025-09" db="UniProtKB">
        <authorList>
            <consortium name="Ensembl"/>
        </authorList>
    </citation>
    <scope>IDENTIFICATION</scope>
</reference>
<dbReference type="GO" id="GO:0005739">
    <property type="term" value="C:mitochondrion"/>
    <property type="evidence" value="ECO:0007669"/>
    <property type="project" value="UniProtKB-SubCell"/>
</dbReference>
<evidence type="ECO:0000256" key="22">
    <source>
        <dbReference type="ARBA" id="ARBA00022999"/>
    </source>
</evidence>
<evidence type="ECO:0000256" key="6">
    <source>
        <dbReference type="ARBA" id="ARBA00022447"/>
    </source>
</evidence>
<dbReference type="PRINTS" id="PR00401">
    <property type="entry name" value="SH2DOMAIN"/>
</dbReference>
<evidence type="ECO:0000256" key="29">
    <source>
        <dbReference type="ARBA" id="ARBA00023212"/>
    </source>
</evidence>
<comment type="subcellular location">
    <subcellularLocation>
        <location evidence="4">Cytoplasm</location>
        <location evidence="4">Cytoskeleton</location>
    </subcellularLocation>
    <subcellularLocation>
        <location evidence="3">Mitochondrion</location>
    </subcellularLocation>
    <subcellularLocation>
        <location evidence="2">Nucleus</location>
    </subcellularLocation>
</comment>
<proteinExistence type="inferred from homology"/>
<dbReference type="AlphaFoldDB" id="A0A8C9Z4Q1"/>
<evidence type="ECO:0000256" key="3">
    <source>
        <dbReference type="ARBA" id="ARBA00004173"/>
    </source>
</evidence>
<keyword evidence="6" id="KW-0160">Chromosomal rearrangement</keyword>
<keyword evidence="42" id="KW-1185">Reference proteome</keyword>
<keyword evidence="5 34" id="KW-0728">SH3 domain</keyword>
<evidence type="ECO:0000259" key="39">
    <source>
        <dbReference type="PROSITE" id="PS50002"/>
    </source>
</evidence>
<dbReference type="CDD" id="cd09935">
    <property type="entry name" value="SH2_ABL"/>
    <property type="match status" value="1"/>
</dbReference>
<dbReference type="PROSITE" id="PS00109">
    <property type="entry name" value="PROTEIN_KINASE_TYR"/>
    <property type="match status" value="1"/>
</dbReference>
<dbReference type="GO" id="GO:0038191">
    <property type="term" value="F:neuropilin binding"/>
    <property type="evidence" value="ECO:0007669"/>
    <property type="project" value="UniProtKB-ARBA"/>
</dbReference>
<dbReference type="GO" id="GO:1901701">
    <property type="term" value="P:cellular response to oxygen-containing compound"/>
    <property type="evidence" value="ECO:0007669"/>
    <property type="project" value="UniProtKB-ARBA"/>
</dbReference>
<feature type="compositionally biased region" description="Polar residues" evidence="37">
    <location>
        <begin position="939"/>
        <end position="948"/>
    </location>
</feature>
<evidence type="ECO:0000256" key="33">
    <source>
        <dbReference type="PROSITE-ProRule" id="PRU00191"/>
    </source>
</evidence>
<keyword evidence="22 33" id="KW-0727">SH2 domain</keyword>
<organism evidence="41 42">
    <name type="scientific">Sander lucioperca</name>
    <name type="common">Pike-perch</name>
    <name type="synonym">Perca lucioperca</name>
    <dbReference type="NCBI Taxonomy" id="283035"/>
    <lineage>
        <taxon>Eukaryota</taxon>
        <taxon>Metazoa</taxon>
        <taxon>Chordata</taxon>
        <taxon>Craniata</taxon>
        <taxon>Vertebrata</taxon>
        <taxon>Euteleostomi</taxon>
        <taxon>Actinopterygii</taxon>
        <taxon>Neopterygii</taxon>
        <taxon>Teleostei</taxon>
        <taxon>Neoteleostei</taxon>
        <taxon>Acanthomorphata</taxon>
        <taxon>Eupercaria</taxon>
        <taxon>Perciformes</taxon>
        <taxon>Percoidei</taxon>
        <taxon>Percidae</taxon>
        <taxon>Luciopercinae</taxon>
        <taxon>Sander</taxon>
    </lineage>
</organism>
<dbReference type="GO" id="GO:0010595">
    <property type="term" value="P:positive regulation of endothelial cell migration"/>
    <property type="evidence" value="ECO:0007669"/>
    <property type="project" value="UniProtKB-ARBA"/>
</dbReference>
<dbReference type="Gene3D" id="3.30.505.10">
    <property type="entry name" value="SH2 domain"/>
    <property type="match status" value="1"/>
</dbReference>
<dbReference type="InterPro" id="IPR015015">
    <property type="entry name" value="F-actin-binding"/>
</dbReference>
<dbReference type="GO" id="GO:0010557">
    <property type="term" value="P:positive regulation of macromolecule biosynthetic process"/>
    <property type="evidence" value="ECO:0007669"/>
    <property type="project" value="UniProtKB-ARBA"/>
</dbReference>
<evidence type="ECO:0000313" key="41">
    <source>
        <dbReference type="Ensembl" id="ENSSLUP00000035777.1"/>
    </source>
</evidence>
<keyword evidence="20" id="KW-0130">Cell adhesion</keyword>
<dbReference type="FunFam" id="1.20.120.330:FF:000003">
    <property type="entry name" value="Tyrosine-protein kinase"/>
    <property type="match status" value="1"/>
</dbReference>
<dbReference type="FunFam" id="3.30.505.10:FF:000004">
    <property type="entry name" value="Tyrosine-protein kinase"/>
    <property type="match status" value="1"/>
</dbReference>
<dbReference type="FunFam" id="1.10.510.10:FF:002964">
    <property type="entry name" value="Tyrosine-protein kinase"/>
    <property type="match status" value="1"/>
</dbReference>
<feature type="region of interest" description="Disordered" evidence="37">
    <location>
        <begin position="575"/>
        <end position="646"/>
    </location>
</feature>
<evidence type="ECO:0000256" key="9">
    <source>
        <dbReference type="ARBA" id="ARBA00022583"/>
    </source>
</evidence>
<name>A0A8C9Z4Q1_SANLU</name>
<evidence type="ECO:0000256" key="2">
    <source>
        <dbReference type="ARBA" id="ARBA00004123"/>
    </source>
</evidence>
<dbReference type="Gene3D" id="3.30.200.20">
    <property type="entry name" value="Phosphorylase Kinase, domain 1"/>
    <property type="match status" value="1"/>
</dbReference>
<evidence type="ECO:0000256" key="18">
    <source>
        <dbReference type="ARBA" id="ARBA00022842"/>
    </source>
</evidence>
<keyword evidence="11" id="KW-0053">Apoptosis</keyword>
<keyword evidence="14 35" id="KW-0547">Nucleotide-binding</keyword>
<evidence type="ECO:0000256" key="23">
    <source>
        <dbReference type="ARBA" id="ARBA00023006"/>
    </source>
</evidence>
<dbReference type="InterPro" id="IPR008266">
    <property type="entry name" value="Tyr_kinase_AS"/>
</dbReference>
<evidence type="ECO:0000256" key="17">
    <source>
        <dbReference type="ARBA" id="ARBA00022840"/>
    </source>
</evidence>
<dbReference type="Proteomes" id="UP000694568">
    <property type="component" value="Unplaced"/>
</dbReference>
<dbReference type="Pfam" id="PF00018">
    <property type="entry name" value="SH3_1"/>
    <property type="match status" value="1"/>
</dbReference>
<keyword evidence="28" id="KW-0464">Manganese</keyword>
<dbReference type="GO" id="GO:0003677">
    <property type="term" value="F:DNA binding"/>
    <property type="evidence" value="ECO:0007669"/>
    <property type="project" value="UniProtKB-KW"/>
</dbReference>
<feature type="domain" description="SH3" evidence="39">
    <location>
        <begin position="96"/>
        <end position="156"/>
    </location>
</feature>
<keyword evidence="9" id="KW-0254">Endocytosis</keyword>
<evidence type="ECO:0000256" key="37">
    <source>
        <dbReference type="SAM" id="MobiDB-lite"/>
    </source>
</evidence>
<evidence type="ECO:0000256" key="21">
    <source>
        <dbReference type="ARBA" id="ARBA00022990"/>
    </source>
</evidence>
<keyword evidence="19" id="KW-0832">Ubl conjugation</keyword>
<keyword evidence="17 35" id="KW-0067">ATP-binding</keyword>
<dbReference type="GO" id="GO:0005524">
    <property type="term" value="F:ATP binding"/>
    <property type="evidence" value="ECO:0007669"/>
    <property type="project" value="UniProtKB-UniRule"/>
</dbReference>
<keyword evidence="23" id="KW-0072">Autophagy</keyword>
<dbReference type="SUPFAM" id="SSF50044">
    <property type="entry name" value="SH3-domain"/>
    <property type="match status" value="1"/>
</dbReference>
<keyword evidence="24" id="KW-0238">DNA-binding</keyword>
<keyword evidence="7" id="KW-0963">Cytoplasm</keyword>
<dbReference type="PROSITE" id="PS50002">
    <property type="entry name" value="SH3"/>
    <property type="match status" value="1"/>
</dbReference>
<feature type="compositionally biased region" description="Polar residues" evidence="37">
    <location>
        <begin position="713"/>
        <end position="730"/>
    </location>
</feature>
<dbReference type="Pfam" id="PF08919">
    <property type="entry name" value="F_actin_bind"/>
    <property type="match status" value="1"/>
</dbReference>
<gene>
    <name evidence="41" type="primary">abl1</name>
</gene>
<feature type="compositionally biased region" description="Low complexity" evidence="37">
    <location>
        <begin position="949"/>
        <end position="979"/>
    </location>
</feature>
<comment type="cofactor">
    <cofactor evidence="1">
        <name>Mg(2+)</name>
        <dbReference type="ChEBI" id="CHEBI:18420"/>
    </cofactor>
</comment>
<keyword evidence="8" id="KW-0597">Phosphoprotein</keyword>
<evidence type="ECO:0000256" key="19">
    <source>
        <dbReference type="ARBA" id="ARBA00022843"/>
    </source>
</evidence>
<feature type="region of interest" description="Disordered" evidence="37">
    <location>
        <begin position="852"/>
        <end position="980"/>
    </location>
</feature>
<dbReference type="FunFam" id="2.30.30.40:FF:000010">
    <property type="entry name" value="Tyrosine-protein kinase"/>
    <property type="match status" value="1"/>
</dbReference>
<dbReference type="GO" id="GO:0006909">
    <property type="term" value="P:phagocytosis"/>
    <property type="evidence" value="ECO:0007669"/>
    <property type="project" value="UniProtKB-ARBA"/>
</dbReference>
<dbReference type="GeneTree" id="ENSGT00940000153838"/>
<evidence type="ECO:0000256" key="11">
    <source>
        <dbReference type="ARBA" id="ARBA00022703"/>
    </source>
</evidence>
<keyword evidence="27" id="KW-0234">DNA repair</keyword>
<dbReference type="SMART" id="SM00808">
    <property type="entry name" value="FABD"/>
    <property type="match status" value="1"/>
</dbReference>
<dbReference type="SMART" id="SM00252">
    <property type="entry name" value="SH2"/>
    <property type="match status" value="1"/>
</dbReference>
<keyword evidence="31" id="KW-0449">Lipoprotein</keyword>
<dbReference type="InterPro" id="IPR036028">
    <property type="entry name" value="SH3-like_dom_sf"/>
</dbReference>
<protein>
    <recommendedName>
        <fullName evidence="36">Tyrosine-protein kinase</fullName>
        <ecNumber evidence="36">2.7.10.2</ecNumber>
    </recommendedName>
</protein>
<evidence type="ECO:0000256" key="28">
    <source>
        <dbReference type="ARBA" id="ARBA00023211"/>
    </source>
</evidence>
<evidence type="ECO:0000256" key="25">
    <source>
        <dbReference type="ARBA" id="ARBA00023128"/>
    </source>
</evidence>
<evidence type="ECO:0000256" key="7">
    <source>
        <dbReference type="ARBA" id="ARBA00022490"/>
    </source>
</evidence>
<evidence type="ECO:0000313" key="42">
    <source>
        <dbReference type="Proteomes" id="UP000694568"/>
    </source>
</evidence>
<keyword evidence="30" id="KW-0539">Nucleus</keyword>
<dbReference type="GO" id="GO:0030145">
    <property type="term" value="F:manganese ion binding"/>
    <property type="evidence" value="ECO:0007669"/>
    <property type="project" value="UniProtKB-ARBA"/>
</dbReference>
<evidence type="ECO:0000256" key="35">
    <source>
        <dbReference type="PROSITE-ProRule" id="PRU10141"/>
    </source>
</evidence>
<dbReference type="GO" id="GO:0019904">
    <property type="term" value="F:protein domain specific binding"/>
    <property type="evidence" value="ECO:0007669"/>
    <property type="project" value="UniProtKB-ARBA"/>
</dbReference>
<dbReference type="PROSITE" id="PS00107">
    <property type="entry name" value="PROTEIN_KINASE_ATP"/>
    <property type="match status" value="1"/>
</dbReference>
<feature type="domain" description="SH2" evidence="38">
    <location>
        <begin position="162"/>
        <end position="252"/>
    </location>
</feature>
<dbReference type="PRINTS" id="PR00109">
    <property type="entry name" value="TYRKINASE"/>
</dbReference>
<dbReference type="InterPro" id="IPR011009">
    <property type="entry name" value="Kinase-like_dom_sf"/>
</dbReference>
<reference evidence="41" key="1">
    <citation type="submission" date="2025-08" db="UniProtKB">
        <authorList>
            <consortium name="Ensembl"/>
        </authorList>
    </citation>
    <scope>IDENTIFICATION</scope>
</reference>
<dbReference type="GO" id="GO:0002429">
    <property type="term" value="P:immune response-activating cell surface receptor signaling pathway"/>
    <property type="evidence" value="ECO:0007669"/>
    <property type="project" value="UniProtKB-ARBA"/>
</dbReference>
<evidence type="ECO:0000256" key="30">
    <source>
        <dbReference type="ARBA" id="ARBA00023242"/>
    </source>
</evidence>
<feature type="binding site" evidence="35">
    <location>
        <position position="306"/>
    </location>
    <ligand>
        <name>ATP</name>
        <dbReference type="ChEBI" id="CHEBI:30616"/>
    </ligand>
</feature>
<dbReference type="GO" id="GO:0015629">
    <property type="term" value="C:actin cytoskeleton"/>
    <property type="evidence" value="ECO:0007669"/>
    <property type="project" value="UniProtKB-ARBA"/>
</dbReference>
<evidence type="ECO:0000256" key="32">
    <source>
        <dbReference type="ARBA" id="ARBA00051245"/>
    </source>
</evidence>
<evidence type="ECO:0000256" key="20">
    <source>
        <dbReference type="ARBA" id="ARBA00022889"/>
    </source>
</evidence>
<dbReference type="GO" id="GO:0003779">
    <property type="term" value="F:actin binding"/>
    <property type="evidence" value="ECO:0007669"/>
    <property type="project" value="UniProtKB-ARBA"/>
</dbReference>
<feature type="compositionally biased region" description="Polar residues" evidence="37">
    <location>
        <begin position="884"/>
        <end position="903"/>
    </location>
</feature>
<dbReference type="GO" id="GO:0045595">
    <property type="term" value="P:regulation of cell differentiation"/>
    <property type="evidence" value="ECO:0007669"/>
    <property type="project" value="UniProtKB-ARBA"/>
</dbReference>
<keyword evidence="26 36" id="KW-0829">Tyrosine-protein kinase</keyword>
<evidence type="ECO:0000256" key="14">
    <source>
        <dbReference type="ARBA" id="ARBA00022741"/>
    </source>
</evidence>
<evidence type="ECO:0000256" key="10">
    <source>
        <dbReference type="ARBA" id="ARBA00022679"/>
    </source>
</evidence>
<dbReference type="SUPFAM" id="SSF56112">
    <property type="entry name" value="Protein kinase-like (PK-like)"/>
    <property type="match status" value="1"/>
</dbReference>
<dbReference type="GO" id="GO:0002252">
    <property type="term" value="P:immune effector process"/>
    <property type="evidence" value="ECO:0007669"/>
    <property type="project" value="UniProtKB-ARBA"/>
</dbReference>
<evidence type="ECO:0000256" key="4">
    <source>
        <dbReference type="ARBA" id="ARBA00004245"/>
    </source>
</evidence>
<dbReference type="GO" id="GO:0043065">
    <property type="term" value="P:positive regulation of apoptotic process"/>
    <property type="evidence" value="ECO:0007669"/>
    <property type="project" value="UniProtKB-ARBA"/>
</dbReference>
<evidence type="ECO:0000259" key="40">
    <source>
        <dbReference type="PROSITE" id="PS50011"/>
    </source>
</evidence>
<keyword evidence="10 36" id="KW-0808">Transferase</keyword>
<accession>A0A8C9Z4Q1</accession>
<dbReference type="GO" id="GO:0000287">
    <property type="term" value="F:magnesium ion binding"/>
    <property type="evidence" value="ECO:0007669"/>
    <property type="project" value="UniProtKB-ARBA"/>
</dbReference>
<dbReference type="PROSITE" id="PS50011">
    <property type="entry name" value="PROTEIN_KINASE_DOM"/>
    <property type="match status" value="1"/>
</dbReference>
<dbReference type="Ensembl" id="ENSSLUT00000036887.1">
    <property type="protein sequence ID" value="ENSSLUP00000035777.1"/>
    <property type="gene ID" value="ENSSLUG00000015925.1"/>
</dbReference>
<keyword evidence="13" id="KW-0479">Metal-binding</keyword>
<dbReference type="EC" id="2.7.10.2" evidence="36"/>
<dbReference type="GO" id="GO:0007155">
    <property type="term" value="P:cell adhesion"/>
    <property type="evidence" value="ECO:0007669"/>
    <property type="project" value="UniProtKB-KW"/>
</dbReference>
<dbReference type="GO" id="GO:0005634">
    <property type="term" value="C:nucleus"/>
    <property type="evidence" value="ECO:0007669"/>
    <property type="project" value="UniProtKB-SubCell"/>
</dbReference>
<dbReference type="GO" id="GO:0006915">
    <property type="term" value="P:apoptotic process"/>
    <property type="evidence" value="ECO:0007669"/>
    <property type="project" value="UniProtKB-KW"/>
</dbReference>
<dbReference type="FunFam" id="3.30.200.20:FF:000037">
    <property type="entry name" value="Tyrosine-protein kinase"/>
    <property type="match status" value="1"/>
</dbReference>
<dbReference type="GO" id="GO:0006914">
    <property type="term" value="P:autophagy"/>
    <property type="evidence" value="ECO:0007669"/>
    <property type="project" value="UniProtKB-KW"/>
</dbReference>
<dbReference type="InterPro" id="IPR000980">
    <property type="entry name" value="SH2"/>
</dbReference>
<dbReference type="InterPro" id="IPR017441">
    <property type="entry name" value="Protein_kinase_ATP_BS"/>
</dbReference>
<evidence type="ECO:0000256" key="16">
    <source>
        <dbReference type="ARBA" id="ARBA00022777"/>
    </source>
</evidence>
<evidence type="ECO:0000256" key="5">
    <source>
        <dbReference type="ARBA" id="ARBA00022443"/>
    </source>
</evidence>
<keyword evidence="25" id="KW-0496">Mitochondrion</keyword>
<dbReference type="GO" id="GO:0010468">
    <property type="term" value="P:regulation of gene expression"/>
    <property type="evidence" value="ECO:0007669"/>
    <property type="project" value="UniProtKB-ARBA"/>
</dbReference>
<dbReference type="InterPro" id="IPR001245">
    <property type="entry name" value="Ser-Thr/Tyr_kinase_cat_dom"/>
</dbReference>
<dbReference type="GO" id="GO:0032956">
    <property type="term" value="P:regulation of actin cytoskeleton organization"/>
    <property type="evidence" value="ECO:0007669"/>
    <property type="project" value="UniProtKB-ARBA"/>
</dbReference>
<dbReference type="InterPro" id="IPR036860">
    <property type="entry name" value="SH2_dom_sf"/>
</dbReference>
<dbReference type="GO" id="GO:0006979">
    <property type="term" value="P:response to oxidative stress"/>
    <property type="evidence" value="ECO:0007669"/>
    <property type="project" value="UniProtKB-ARBA"/>
</dbReference>
<dbReference type="GO" id="GO:0035556">
    <property type="term" value="P:intracellular signal transduction"/>
    <property type="evidence" value="ECO:0007669"/>
    <property type="project" value="UniProtKB-ARBA"/>
</dbReference>
<dbReference type="InterPro" id="IPR020635">
    <property type="entry name" value="Tyr_kinase_cat_dom"/>
</dbReference>
<evidence type="ECO:0000256" key="15">
    <source>
        <dbReference type="ARBA" id="ARBA00022763"/>
    </source>
</evidence>
<keyword evidence="29" id="KW-0206">Cytoskeleton</keyword>
<dbReference type="SMART" id="SM00219">
    <property type="entry name" value="TyrKc"/>
    <property type="match status" value="1"/>
</dbReference>
<evidence type="ECO:0000256" key="27">
    <source>
        <dbReference type="ARBA" id="ARBA00023204"/>
    </source>
</evidence>
<dbReference type="GO" id="GO:0048008">
    <property type="term" value="P:platelet-derived growth factor receptor signaling pathway"/>
    <property type="evidence" value="ECO:0007669"/>
    <property type="project" value="UniProtKB-ARBA"/>
</dbReference>
<dbReference type="InterPro" id="IPR000719">
    <property type="entry name" value="Prot_kinase_dom"/>
</dbReference>
<comment type="catalytic activity">
    <reaction evidence="32 36">
        <text>L-tyrosyl-[protein] + ATP = O-phospho-L-tyrosyl-[protein] + ADP + H(+)</text>
        <dbReference type="Rhea" id="RHEA:10596"/>
        <dbReference type="Rhea" id="RHEA-COMP:10136"/>
        <dbReference type="Rhea" id="RHEA-COMP:20101"/>
        <dbReference type="ChEBI" id="CHEBI:15378"/>
        <dbReference type="ChEBI" id="CHEBI:30616"/>
        <dbReference type="ChEBI" id="CHEBI:46858"/>
        <dbReference type="ChEBI" id="CHEBI:61978"/>
        <dbReference type="ChEBI" id="CHEBI:456216"/>
        <dbReference type="EC" id="2.7.10.2"/>
    </reaction>
</comment>
<keyword evidence="18" id="KW-0460">Magnesium</keyword>
<feature type="compositionally biased region" description="Basic and acidic residues" evidence="37">
    <location>
        <begin position="586"/>
        <end position="597"/>
    </location>
</feature>
<dbReference type="InterPro" id="IPR035837">
    <property type="entry name" value="ABL_SH2"/>
</dbReference>
<keyword evidence="12" id="KW-0519">Myristate</keyword>
<dbReference type="CDD" id="cd05052">
    <property type="entry name" value="PTKc_Abl"/>
    <property type="match status" value="1"/>
</dbReference>
<evidence type="ECO:0000256" key="13">
    <source>
        <dbReference type="ARBA" id="ARBA00022723"/>
    </source>
</evidence>
<dbReference type="GO" id="GO:0004715">
    <property type="term" value="F:non-membrane spanning protein tyrosine kinase activity"/>
    <property type="evidence" value="ECO:0007669"/>
    <property type="project" value="UniProtKB-EC"/>
</dbReference>
<sequence>MTHGEATVDFVAVSSYMCEAVWGKLPHNVAAYQTDLPQSPIGNALFDVFTSHFSELHVFSFVFSEALQRPDFESQGLTEAGRWNSKENLLAGPSENDPNLFVALYDFVASGDNTLSITKGEKLRVLGYNHNGEWCEAQTKNGQGWVPSNYITPVNSLEKHSWYHGPVSRNAAEYLLSSGINGSFLVRESESSPGQRSISLRYEGRVYHYRINTASDGKLYVSSESRFNTLAELVHHHSTVADGLITTLHYPAPKRNKPTIYGVSPNYDKWEMERTDITMKHKLGGGQYGEVYEGVWKKYNLTVAVKTLKEDTMEVEEFLKEAAVMKEIKHPNLVQLLGVCTREPPFYIITEFMTHGNLLDYLRECNREEVNAVVLLHMATQISSAMEYLEKKNFIHRDLAARNCLVGENHLVKVADFGLSRLMTGDTYTAHAGAKFPIKWTAPESLAYNKFSIKSDVWAFGVLLWEIATYGMSPYPGIDLSQVYELLEKDYRMDRPEGCPEKVYELMRDCWRWNPSERPSFAETHQAFETMFQESSISDGQLFFHINDDFLVLLGSTSDPVELEVAVSSPMLPRKERPLLDSNLNEDDRLIPKDKTRGSGFLSLIKKKKKNAPAPPKRSSSFKDMDFHPDRRGVTPDPRDSDGFNNGASLAINDITHGLDSAKFLGNNNGAGGIPNGAPTYPGPLFPRKKGAPAVPGPGGKAATTPPSEEESMSNSKRFLRSSSMHTGSDGTEWKSVTLPRDLGQRHFDSGTIGSKPALPRKRTSEQKGENNRRMGTLTPPPRLNTSSDGSSPFLGKETDASPGSSPQALTPKVVRRPGLPGLENSKTSALHAELLKPNVFPALGAAGDECRARRHKHSVDSSSVRERGKLQKPKPAPPPPPTNAKTGKISRSPTQELPTTSDIKAKGLPSLSDPHHTTTASDQARSPLIEGSKKLPLGSTSKPQPLKTSTSVSASLSSQSLGGFSSSLTSPGDLSSPTAFIPLVNTRRSLRKTAPRQAAERTPNSAVTREMVLEGTELLRAAICRNSEQTGSHSAVLEAGKNLSKYCVSYVDSIQQMRNKFAFREAINKLENSLRELQICPTATGGANAQQDFSKLLSSVKEIGDIVQR</sequence>
<dbReference type="GO" id="GO:1902531">
    <property type="term" value="P:regulation of intracellular signal transduction"/>
    <property type="evidence" value="ECO:0007669"/>
    <property type="project" value="UniProtKB-ARBA"/>
</dbReference>
<evidence type="ECO:0000256" key="26">
    <source>
        <dbReference type="ARBA" id="ARBA00023137"/>
    </source>
</evidence>
<dbReference type="InterPro" id="IPR001452">
    <property type="entry name" value="SH3_domain"/>
</dbReference>
<feature type="compositionally biased region" description="Basic and acidic residues" evidence="37">
    <location>
        <begin position="763"/>
        <end position="773"/>
    </location>
</feature>
<dbReference type="GO" id="GO:0051049">
    <property type="term" value="P:regulation of transport"/>
    <property type="evidence" value="ECO:0007669"/>
    <property type="project" value="UniProtKB-ARBA"/>
</dbReference>
<dbReference type="Pfam" id="PF00017">
    <property type="entry name" value="SH2"/>
    <property type="match status" value="1"/>
</dbReference>
<dbReference type="InterPro" id="IPR050198">
    <property type="entry name" value="Non-receptor_tyrosine_kinases"/>
</dbReference>
<feature type="region of interest" description="Disordered" evidence="37">
    <location>
        <begin position="675"/>
        <end position="826"/>
    </location>
</feature>
<feature type="domain" description="Protein kinase" evidence="40">
    <location>
        <begin position="277"/>
        <end position="528"/>
    </location>
</feature>
<evidence type="ECO:0000256" key="36">
    <source>
        <dbReference type="RuleBase" id="RU362096"/>
    </source>
</evidence>